<evidence type="ECO:0000313" key="4">
    <source>
        <dbReference type="EMBL" id="KKO11160.1"/>
    </source>
</evidence>
<evidence type="ECO:0000259" key="3">
    <source>
        <dbReference type="Pfam" id="PF22725"/>
    </source>
</evidence>
<sequence length="318" mass="34518">MKTVGVIGLRGMGASRLKHLAGMERVRVEWLCTRDEAALAELGSEFGVDKTTTDWRAMLADESLDAVCVCTPNYLHAPMAEAAMLAGKDVLLEYPMGITLDEVDHLVAVAGQTGRVCHLGATTRHEPQHLAVANRLGELGEPVELRGVLAMPAVAKWYGNQDMIGSFFALANFHFVDQVVDWFGPPAWVSGSLWQRQGGGEISAISASMFFGYERGLSAHVNYTMGVLAQRAFMQFELIGVDGRMTWRERVLEHTRRDGSAETIVLDDSDSCQRDTEQFVAELLGEPMAGPPAAAAVSTRVCLLAEQSARSGHVTLAV</sequence>
<keyword evidence="1" id="KW-0560">Oxidoreductase</keyword>
<evidence type="ECO:0000259" key="2">
    <source>
        <dbReference type="Pfam" id="PF01408"/>
    </source>
</evidence>
<proteinExistence type="predicted"/>
<dbReference type="Pfam" id="PF22725">
    <property type="entry name" value="GFO_IDH_MocA_C3"/>
    <property type="match status" value="1"/>
</dbReference>
<accession>A0A0F9W463</accession>
<dbReference type="GO" id="GO:0016491">
    <property type="term" value="F:oxidoreductase activity"/>
    <property type="evidence" value="ECO:0007669"/>
    <property type="project" value="UniProtKB-KW"/>
</dbReference>
<dbReference type="InterPro" id="IPR050463">
    <property type="entry name" value="Gfo/Idh/MocA_oxidrdct_glycsds"/>
</dbReference>
<dbReference type="PANTHER" id="PTHR43818:SF11">
    <property type="entry name" value="BCDNA.GH03377"/>
    <property type="match status" value="1"/>
</dbReference>
<dbReference type="Gene3D" id="3.30.360.10">
    <property type="entry name" value="Dihydrodipicolinate Reductase, domain 2"/>
    <property type="match status" value="1"/>
</dbReference>
<dbReference type="SUPFAM" id="SSF55347">
    <property type="entry name" value="Glyceraldehyde-3-phosphate dehydrogenase-like, C-terminal domain"/>
    <property type="match status" value="1"/>
</dbReference>
<evidence type="ECO:0000256" key="1">
    <source>
        <dbReference type="ARBA" id="ARBA00023002"/>
    </source>
</evidence>
<dbReference type="EMBL" id="LAZR01000003">
    <property type="protein sequence ID" value="KKO11160.1"/>
    <property type="molecule type" value="Genomic_DNA"/>
</dbReference>
<organism evidence="4">
    <name type="scientific">marine sediment metagenome</name>
    <dbReference type="NCBI Taxonomy" id="412755"/>
    <lineage>
        <taxon>unclassified sequences</taxon>
        <taxon>metagenomes</taxon>
        <taxon>ecological metagenomes</taxon>
    </lineage>
</organism>
<dbReference type="InterPro" id="IPR055170">
    <property type="entry name" value="GFO_IDH_MocA-like_dom"/>
</dbReference>
<dbReference type="AlphaFoldDB" id="A0A0F9W463"/>
<feature type="domain" description="GFO/IDH/MocA-like oxidoreductase" evidence="3">
    <location>
        <begin position="137"/>
        <end position="245"/>
    </location>
</feature>
<gene>
    <name evidence="4" type="ORF">LCGC14_0016360</name>
</gene>
<reference evidence="4" key="1">
    <citation type="journal article" date="2015" name="Nature">
        <title>Complex archaea that bridge the gap between prokaryotes and eukaryotes.</title>
        <authorList>
            <person name="Spang A."/>
            <person name="Saw J.H."/>
            <person name="Jorgensen S.L."/>
            <person name="Zaremba-Niedzwiedzka K."/>
            <person name="Martijn J."/>
            <person name="Lind A.E."/>
            <person name="van Eijk R."/>
            <person name="Schleper C."/>
            <person name="Guy L."/>
            <person name="Ettema T.J."/>
        </authorList>
    </citation>
    <scope>NUCLEOTIDE SEQUENCE</scope>
</reference>
<feature type="domain" description="Gfo/Idh/MocA-like oxidoreductase N-terminal" evidence="2">
    <location>
        <begin position="3"/>
        <end position="120"/>
    </location>
</feature>
<dbReference type="GO" id="GO:0000166">
    <property type="term" value="F:nucleotide binding"/>
    <property type="evidence" value="ECO:0007669"/>
    <property type="project" value="InterPro"/>
</dbReference>
<name>A0A0F9W463_9ZZZZ</name>
<dbReference type="Gene3D" id="3.40.50.720">
    <property type="entry name" value="NAD(P)-binding Rossmann-like Domain"/>
    <property type="match status" value="1"/>
</dbReference>
<protein>
    <submittedName>
        <fullName evidence="4">Uncharacterized protein</fullName>
    </submittedName>
</protein>
<dbReference type="InterPro" id="IPR036291">
    <property type="entry name" value="NAD(P)-bd_dom_sf"/>
</dbReference>
<comment type="caution">
    <text evidence="4">The sequence shown here is derived from an EMBL/GenBank/DDBJ whole genome shotgun (WGS) entry which is preliminary data.</text>
</comment>
<dbReference type="PANTHER" id="PTHR43818">
    <property type="entry name" value="BCDNA.GH03377"/>
    <property type="match status" value="1"/>
</dbReference>
<dbReference type="SUPFAM" id="SSF51735">
    <property type="entry name" value="NAD(P)-binding Rossmann-fold domains"/>
    <property type="match status" value="1"/>
</dbReference>
<dbReference type="Pfam" id="PF01408">
    <property type="entry name" value="GFO_IDH_MocA"/>
    <property type="match status" value="1"/>
</dbReference>
<dbReference type="InterPro" id="IPR000683">
    <property type="entry name" value="Gfo/Idh/MocA-like_OxRdtase_N"/>
</dbReference>